<protein>
    <submittedName>
        <fullName evidence="1 2">Uncharacterized protein</fullName>
    </submittedName>
</protein>
<dbReference type="Gramene" id="KRH13739">
    <property type="protein sequence ID" value="KRH13739"/>
    <property type="gene ID" value="GLYMA_15G261000"/>
</dbReference>
<dbReference type="InParanoid" id="A0A0R0GFU7"/>
<evidence type="ECO:0000313" key="3">
    <source>
        <dbReference type="Proteomes" id="UP000008827"/>
    </source>
</evidence>
<dbReference type="EMBL" id="CM000848">
    <property type="protein sequence ID" value="KRH13739.1"/>
    <property type="molecule type" value="Genomic_DNA"/>
</dbReference>
<evidence type="ECO:0000313" key="1">
    <source>
        <dbReference type="EMBL" id="KRH13739.1"/>
    </source>
</evidence>
<reference evidence="1" key="3">
    <citation type="submission" date="2018-07" db="EMBL/GenBank/DDBJ databases">
        <title>WGS assembly of Glycine max.</title>
        <authorList>
            <person name="Schmutz J."/>
            <person name="Cannon S."/>
            <person name="Schlueter J."/>
            <person name="Ma J."/>
            <person name="Mitros T."/>
            <person name="Nelson W."/>
            <person name="Hyten D."/>
            <person name="Song Q."/>
            <person name="Thelen J."/>
            <person name="Cheng J."/>
            <person name="Xu D."/>
            <person name="Hellsten U."/>
            <person name="May G."/>
            <person name="Yu Y."/>
            <person name="Sakurai T."/>
            <person name="Umezawa T."/>
            <person name="Bhattacharyya M."/>
            <person name="Sandhu D."/>
            <person name="Valliyodan B."/>
            <person name="Lindquist E."/>
            <person name="Peto M."/>
            <person name="Grant D."/>
            <person name="Shu S."/>
            <person name="Goodstein D."/>
            <person name="Barry K."/>
            <person name="Futrell-Griggs M."/>
            <person name="Abernathy B."/>
            <person name="Du J."/>
            <person name="Tian Z."/>
            <person name="Zhu L."/>
            <person name="Gill N."/>
            <person name="Joshi T."/>
            <person name="Libault M."/>
            <person name="Sethuraman A."/>
            <person name="Zhang X."/>
            <person name="Shinozaki K."/>
            <person name="Nguyen H."/>
            <person name="Wing R."/>
            <person name="Cregan P."/>
            <person name="Specht J."/>
            <person name="Grimwood J."/>
            <person name="Rokhsar D."/>
            <person name="Stacey G."/>
            <person name="Shoemaker R."/>
            <person name="Jackson S."/>
        </authorList>
    </citation>
    <scope>NUCLEOTIDE SEQUENCE</scope>
    <source>
        <tissue evidence="1">Callus</tissue>
    </source>
</reference>
<proteinExistence type="predicted"/>
<dbReference type="AlphaFoldDB" id="A0A0R0GFU7"/>
<name>A0A0R0GFU7_SOYBN</name>
<reference evidence="2" key="2">
    <citation type="submission" date="2018-02" db="UniProtKB">
        <authorList>
            <consortium name="EnsemblPlants"/>
        </authorList>
    </citation>
    <scope>IDENTIFICATION</scope>
    <source>
        <strain evidence="2">Williams 82</strain>
    </source>
</reference>
<evidence type="ECO:0000313" key="2">
    <source>
        <dbReference type="EnsemblPlants" id="KRH13739"/>
    </source>
</evidence>
<dbReference type="EnsemblPlants" id="KRH13739">
    <property type="protein sequence ID" value="KRH13739"/>
    <property type="gene ID" value="GLYMA_15G261000"/>
</dbReference>
<keyword evidence="3" id="KW-1185">Reference proteome</keyword>
<sequence length="87" mass="9678">MNGVVRVEVEEDVGGIGAGEEVRVIRIFNGGKRIEVGEDFSVETIVQRVKIIARDFEGLVKVETVFEAKEPLVKDVKCRGFAKEEND</sequence>
<reference evidence="1 2" key="1">
    <citation type="journal article" date="2010" name="Nature">
        <title>Genome sequence of the palaeopolyploid soybean.</title>
        <authorList>
            <person name="Schmutz J."/>
            <person name="Cannon S.B."/>
            <person name="Schlueter J."/>
            <person name="Ma J."/>
            <person name="Mitros T."/>
            <person name="Nelson W."/>
            <person name="Hyten D.L."/>
            <person name="Song Q."/>
            <person name="Thelen J.J."/>
            <person name="Cheng J."/>
            <person name="Xu D."/>
            <person name="Hellsten U."/>
            <person name="May G.D."/>
            <person name="Yu Y."/>
            <person name="Sakurai T."/>
            <person name="Umezawa T."/>
            <person name="Bhattacharyya M.K."/>
            <person name="Sandhu D."/>
            <person name="Valliyodan B."/>
            <person name="Lindquist E."/>
            <person name="Peto M."/>
            <person name="Grant D."/>
            <person name="Shu S."/>
            <person name="Goodstein D."/>
            <person name="Barry K."/>
            <person name="Futrell-Griggs M."/>
            <person name="Abernathy B."/>
            <person name="Du J."/>
            <person name="Tian Z."/>
            <person name="Zhu L."/>
            <person name="Gill N."/>
            <person name="Joshi T."/>
            <person name="Libault M."/>
            <person name="Sethuraman A."/>
            <person name="Zhang X.-C."/>
            <person name="Shinozaki K."/>
            <person name="Nguyen H.T."/>
            <person name="Wing R.A."/>
            <person name="Cregan P."/>
            <person name="Specht J."/>
            <person name="Grimwood J."/>
            <person name="Rokhsar D."/>
            <person name="Stacey G."/>
            <person name="Shoemaker R.C."/>
            <person name="Jackson S.A."/>
        </authorList>
    </citation>
    <scope>NUCLEOTIDE SEQUENCE [LARGE SCALE GENOMIC DNA]</scope>
    <source>
        <strain evidence="2">cv. Williams 82</strain>
        <tissue evidence="1">Callus</tissue>
    </source>
</reference>
<accession>A0A0R0GFU7</accession>
<organism evidence="1">
    <name type="scientific">Glycine max</name>
    <name type="common">Soybean</name>
    <name type="synonym">Glycine hispida</name>
    <dbReference type="NCBI Taxonomy" id="3847"/>
    <lineage>
        <taxon>Eukaryota</taxon>
        <taxon>Viridiplantae</taxon>
        <taxon>Streptophyta</taxon>
        <taxon>Embryophyta</taxon>
        <taxon>Tracheophyta</taxon>
        <taxon>Spermatophyta</taxon>
        <taxon>Magnoliopsida</taxon>
        <taxon>eudicotyledons</taxon>
        <taxon>Gunneridae</taxon>
        <taxon>Pentapetalae</taxon>
        <taxon>rosids</taxon>
        <taxon>fabids</taxon>
        <taxon>Fabales</taxon>
        <taxon>Fabaceae</taxon>
        <taxon>Papilionoideae</taxon>
        <taxon>50 kb inversion clade</taxon>
        <taxon>NPAAA clade</taxon>
        <taxon>indigoferoid/millettioid clade</taxon>
        <taxon>Phaseoleae</taxon>
        <taxon>Glycine</taxon>
        <taxon>Glycine subgen. Soja</taxon>
    </lineage>
</organism>
<dbReference type="Proteomes" id="UP000008827">
    <property type="component" value="Chromosome 15"/>
</dbReference>
<gene>
    <name evidence="1" type="ORF">GLYMA_15G261000</name>
</gene>